<organism evidence="5 6">
    <name type="scientific">Mikania micrantha</name>
    <name type="common">bitter vine</name>
    <dbReference type="NCBI Taxonomy" id="192012"/>
    <lineage>
        <taxon>Eukaryota</taxon>
        <taxon>Viridiplantae</taxon>
        <taxon>Streptophyta</taxon>
        <taxon>Embryophyta</taxon>
        <taxon>Tracheophyta</taxon>
        <taxon>Spermatophyta</taxon>
        <taxon>Magnoliopsida</taxon>
        <taxon>eudicotyledons</taxon>
        <taxon>Gunneridae</taxon>
        <taxon>Pentapetalae</taxon>
        <taxon>asterids</taxon>
        <taxon>campanulids</taxon>
        <taxon>Asterales</taxon>
        <taxon>Asteraceae</taxon>
        <taxon>Asteroideae</taxon>
        <taxon>Heliantheae alliance</taxon>
        <taxon>Eupatorieae</taxon>
        <taxon>Mikania</taxon>
    </lineage>
</organism>
<evidence type="ECO:0000313" key="6">
    <source>
        <dbReference type="Proteomes" id="UP000326396"/>
    </source>
</evidence>
<dbReference type="Gene3D" id="1.10.510.10">
    <property type="entry name" value="Transferase(Phosphotransferase) domain 1"/>
    <property type="match status" value="1"/>
</dbReference>
<evidence type="ECO:0000256" key="1">
    <source>
        <dbReference type="ARBA" id="ARBA00022527"/>
    </source>
</evidence>
<dbReference type="EMBL" id="SZYD01000017">
    <property type="protein sequence ID" value="KAD3068918.1"/>
    <property type="molecule type" value="Genomic_DNA"/>
</dbReference>
<dbReference type="GO" id="GO:0004674">
    <property type="term" value="F:protein serine/threonine kinase activity"/>
    <property type="evidence" value="ECO:0007669"/>
    <property type="project" value="UniProtKB-KW"/>
</dbReference>
<dbReference type="PANTHER" id="PTHR47989:SF8">
    <property type="entry name" value="INACTIVE PROTEIN KINASE SELMODRAFT_444075-LIKE"/>
    <property type="match status" value="1"/>
</dbReference>
<keyword evidence="1" id="KW-0418">Kinase</keyword>
<comment type="caution">
    <text evidence="5">The sequence shown here is derived from an EMBL/GenBank/DDBJ whole genome shotgun (WGS) entry which is preliminary data.</text>
</comment>
<reference evidence="5 6" key="1">
    <citation type="submission" date="2019-05" db="EMBL/GenBank/DDBJ databases">
        <title>Mikania micrantha, genome provides insights into the molecular mechanism of rapid growth.</title>
        <authorList>
            <person name="Liu B."/>
        </authorList>
    </citation>
    <scope>NUCLEOTIDE SEQUENCE [LARGE SCALE GENOMIC DNA]</scope>
    <source>
        <strain evidence="5">NLD-2019</strain>
        <tissue evidence="5">Leaf</tissue>
    </source>
</reference>
<keyword evidence="1" id="KW-0723">Serine/threonine-protein kinase</keyword>
<proteinExistence type="predicted"/>
<dbReference type="InterPro" id="IPR008266">
    <property type="entry name" value="Tyr_kinase_AS"/>
</dbReference>
<keyword evidence="2" id="KW-0547">Nucleotide-binding</keyword>
<dbReference type="GO" id="GO:0005524">
    <property type="term" value="F:ATP binding"/>
    <property type="evidence" value="ECO:0007669"/>
    <property type="project" value="UniProtKB-KW"/>
</dbReference>
<dbReference type="Proteomes" id="UP000326396">
    <property type="component" value="Linkage Group LG7"/>
</dbReference>
<evidence type="ECO:0000256" key="2">
    <source>
        <dbReference type="ARBA" id="ARBA00022741"/>
    </source>
</evidence>
<gene>
    <name evidence="5" type="ORF">E3N88_36798</name>
</gene>
<dbReference type="PROSITE" id="PS50011">
    <property type="entry name" value="PROTEIN_KINASE_DOM"/>
    <property type="match status" value="1"/>
</dbReference>
<keyword evidence="1" id="KW-0808">Transferase</keyword>
<evidence type="ECO:0000256" key="3">
    <source>
        <dbReference type="ARBA" id="ARBA00022840"/>
    </source>
</evidence>
<keyword evidence="6" id="KW-1185">Reference proteome</keyword>
<name>A0A5N6M5A4_9ASTR</name>
<dbReference type="SUPFAM" id="SSF56112">
    <property type="entry name" value="Protein kinase-like (PK-like)"/>
    <property type="match status" value="1"/>
</dbReference>
<dbReference type="InterPro" id="IPR001245">
    <property type="entry name" value="Ser-Thr/Tyr_kinase_cat_dom"/>
</dbReference>
<feature type="domain" description="Protein kinase" evidence="4">
    <location>
        <begin position="344"/>
        <end position="611"/>
    </location>
</feature>
<dbReference type="FunFam" id="3.30.200.20:FF:000604">
    <property type="entry name" value="Proline-rich receptor-like protein kinase PERK8"/>
    <property type="match status" value="1"/>
</dbReference>
<dbReference type="InterPro" id="IPR011009">
    <property type="entry name" value="Kinase-like_dom_sf"/>
</dbReference>
<evidence type="ECO:0000313" key="5">
    <source>
        <dbReference type="EMBL" id="KAD3068918.1"/>
    </source>
</evidence>
<sequence>MSNGAQTLMVIHDASRNDGLSAVILNFESLPVRSGDEFTLFGVIHQHPSPLKIKSMIDGIGSHNKSKDDEHMRKEEYLKRQDVIELGTISANKKIKFNIDVQTGSSPKKIAAKAAKGSGVTWVVLDRQMKKDRKYFMEKLACGILKMKRDNTIEKLRGPILMDDKKQKPIKRTISSDHVSYGEMIPVMSKHELYTKKTPITQKATNLLKTEGAVSSYMLSASMVSTSSFTTSEDSSYRSLASMASTSSFSNNEISSSTDTRNFSITHFHQDEYDSKSMQHTNQIDLESYDEQDKQHKLSDTLQEYYQEEEFEYSVCSVCENQRPNIRLKKDFSYTELQQATNGFSSDKFLSEGGFGSVYEGTLKCGLKVAVKQHKDVSSQGEKEFKSEVNVLSKARHPNLVMLLGSCSEGTHRLLVYEFVCNGSLDKHLSSHELTWDKRIKIALGAARGLDYLHSKNIIHRDMRPNNILVTHDYEPLLGDFGLARTVCVDTDETGVVGTLGYVAPEYAECGKVSTKTDVYSFGVVLLQLITGCKTKEEKFKDKSLVEWARPLLEEKNYPDLIDEKILDSQDVHVFQLYLMVKLAEGCLKKDPTKRETMEDVKLNFDEQEFEIKGEDSEDVVHQPKALGEPEPVSNPGACLINAMKLYKKTIPTSCNFSYD</sequence>
<dbReference type="Pfam" id="PF07714">
    <property type="entry name" value="PK_Tyr_Ser-Thr"/>
    <property type="match status" value="1"/>
</dbReference>
<dbReference type="AlphaFoldDB" id="A0A5N6M5A4"/>
<dbReference type="Gene3D" id="3.30.200.20">
    <property type="entry name" value="Phosphorylase Kinase, domain 1"/>
    <property type="match status" value="1"/>
</dbReference>
<accession>A0A5N6M5A4</accession>
<dbReference type="PANTHER" id="PTHR47989">
    <property type="entry name" value="OS01G0750732 PROTEIN"/>
    <property type="match status" value="1"/>
</dbReference>
<dbReference type="OrthoDB" id="4062651at2759"/>
<evidence type="ECO:0000259" key="4">
    <source>
        <dbReference type="PROSITE" id="PS50011"/>
    </source>
</evidence>
<keyword evidence="3" id="KW-0067">ATP-binding</keyword>
<dbReference type="InterPro" id="IPR000719">
    <property type="entry name" value="Prot_kinase_dom"/>
</dbReference>
<dbReference type="PROSITE" id="PS00109">
    <property type="entry name" value="PROTEIN_KINASE_TYR"/>
    <property type="match status" value="1"/>
</dbReference>
<protein>
    <recommendedName>
        <fullName evidence="4">Protein kinase domain-containing protein</fullName>
    </recommendedName>
</protein>